<dbReference type="Proteomes" id="UP000576603">
    <property type="component" value="Unassembled WGS sequence"/>
</dbReference>
<sequence>MATRGQCSAVAITGQCKTNDAPGCVPCTMASTGGTLCWATAAMLATYQMMRALRNSVRGEVDSAPYWLMLARGL</sequence>
<accession>A0AAW3U9A2</accession>
<reference evidence="1 2" key="1">
    <citation type="submission" date="2020-08" db="EMBL/GenBank/DDBJ databases">
        <title>Studying the diversity of plant-associated saprophytic bacteria and their role in host health and plant-pathogen interactions.</title>
        <authorList>
            <person name="Potnis N."/>
        </authorList>
    </citation>
    <scope>NUCLEOTIDE SEQUENCE [LARGE SCALE GENOMIC DNA]</scope>
    <source>
        <strain evidence="1 2">CFBP 7922</strain>
    </source>
</reference>
<protein>
    <submittedName>
        <fullName evidence="1">Uncharacterized protein</fullName>
    </submittedName>
</protein>
<gene>
    <name evidence="1" type="ORF">FHY32_004225</name>
</gene>
<name>A0AAW3U9A2_XANEU</name>
<dbReference type="AlphaFoldDB" id="A0AAW3U9A2"/>
<evidence type="ECO:0000313" key="1">
    <source>
        <dbReference type="EMBL" id="MBB4725813.1"/>
    </source>
</evidence>
<evidence type="ECO:0000313" key="2">
    <source>
        <dbReference type="Proteomes" id="UP000576603"/>
    </source>
</evidence>
<proteinExistence type="predicted"/>
<dbReference type="EMBL" id="JACHNL010000014">
    <property type="protein sequence ID" value="MBB4725813.1"/>
    <property type="molecule type" value="Genomic_DNA"/>
</dbReference>
<organism evidence="1 2">
    <name type="scientific">Xanthomonas euvesicatoria</name>
    <dbReference type="NCBI Taxonomy" id="456327"/>
    <lineage>
        <taxon>Bacteria</taxon>
        <taxon>Pseudomonadati</taxon>
        <taxon>Pseudomonadota</taxon>
        <taxon>Gammaproteobacteria</taxon>
        <taxon>Lysobacterales</taxon>
        <taxon>Lysobacteraceae</taxon>
        <taxon>Xanthomonas</taxon>
    </lineage>
</organism>
<comment type="caution">
    <text evidence="1">The sequence shown here is derived from an EMBL/GenBank/DDBJ whole genome shotgun (WGS) entry which is preliminary data.</text>
</comment>